<protein>
    <submittedName>
        <fullName evidence="2">Uncharacterized protein</fullName>
    </submittedName>
</protein>
<evidence type="ECO:0000313" key="2">
    <source>
        <dbReference type="EMBL" id="CAG9705502.1"/>
    </source>
</evidence>
<keyword evidence="1" id="KW-0812">Transmembrane</keyword>
<keyword evidence="1" id="KW-0472">Membrane</keyword>
<feature type="transmembrane region" description="Helical" evidence="1">
    <location>
        <begin position="56"/>
        <end position="74"/>
    </location>
</feature>
<feature type="transmembrane region" description="Helical" evidence="1">
    <location>
        <begin position="12"/>
        <end position="36"/>
    </location>
</feature>
<dbReference type="Proteomes" id="UP000789738">
    <property type="component" value="Unassembled WGS sequence"/>
</dbReference>
<keyword evidence="1" id="KW-1133">Transmembrane helix</keyword>
<evidence type="ECO:0000256" key="1">
    <source>
        <dbReference type="SAM" id="Phobius"/>
    </source>
</evidence>
<reference evidence="2" key="1">
    <citation type="submission" date="2021-10" db="EMBL/GenBank/DDBJ databases">
        <authorList>
            <person name="Mesa V."/>
        </authorList>
    </citation>
    <scope>NUCLEOTIDE SEQUENCE</scope>
    <source>
        <strain evidence="2">CC3_PB</strain>
    </source>
</reference>
<sequence>MKEMDFKYWSMFRRFVFLILFIVGIILIFNTTASMIDTVGFDNLTGVSIATDKRTAYLLISLFGFVGYFVEVILERKYNDIKKEDIK</sequence>
<name>A0AA86JK95_9CLOT</name>
<proteinExistence type="predicted"/>
<comment type="caution">
    <text evidence="2">The sequence shown here is derived from an EMBL/GenBank/DDBJ whole genome shotgun (WGS) entry which is preliminary data.</text>
</comment>
<organism evidence="2 3">
    <name type="scientific">Clostridium neonatale</name>
    <dbReference type="NCBI Taxonomy" id="137838"/>
    <lineage>
        <taxon>Bacteria</taxon>
        <taxon>Bacillati</taxon>
        <taxon>Bacillota</taxon>
        <taxon>Clostridia</taxon>
        <taxon>Eubacteriales</taxon>
        <taxon>Clostridiaceae</taxon>
        <taxon>Clostridium</taxon>
    </lineage>
</organism>
<gene>
    <name evidence="2" type="ORF">CNEO_41918</name>
</gene>
<evidence type="ECO:0000313" key="3">
    <source>
        <dbReference type="Proteomes" id="UP000789738"/>
    </source>
</evidence>
<dbReference type="RefSeq" id="WP_210889212.1">
    <property type="nucleotide sequence ID" value="NZ_CAKJVE010000004.1"/>
</dbReference>
<dbReference type="AlphaFoldDB" id="A0AA86JK95"/>
<dbReference type="EMBL" id="CAKJVE010000004">
    <property type="protein sequence ID" value="CAG9705502.1"/>
    <property type="molecule type" value="Genomic_DNA"/>
</dbReference>
<accession>A0AA86JK95</accession>